<dbReference type="GO" id="GO:0003677">
    <property type="term" value="F:DNA binding"/>
    <property type="evidence" value="ECO:0007669"/>
    <property type="project" value="UniProtKB-KW"/>
</dbReference>
<comment type="similarity">
    <text evidence="2 10">Belongs to the HsdR family.</text>
</comment>
<dbReference type="Gene3D" id="3.90.1570.50">
    <property type="match status" value="1"/>
</dbReference>
<comment type="subunit">
    <text evidence="10">The type I restriction/modification system is composed of three polypeptides R, M and S.</text>
</comment>
<dbReference type="PANTHER" id="PTHR30195:SF15">
    <property type="entry name" value="TYPE I RESTRICTION ENZYME HINDI ENDONUCLEASE SUBUNIT"/>
    <property type="match status" value="1"/>
</dbReference>
<comment type="function">
    <text evidence="10">Subunit R is required for both nuclease and ATPase activities, but not for modification.</text>
</comment>
<dbReference type="InterPro" id="IPR014001">
    <property type="entry name" value="Helicase_ATP-bd"/>
</dbReference>
<dbReference type="GO" id="GO:0009035">
    <property type="term" value="F:type I site-specific deoxyribonuclease activity"/>
    <property type="evidence" value="ECO:0007669"/>
    <property type="project" value="UniProtKB-EC"/>
</dbReference>
<evidence type="ECO:0000256" key="9">
    <source>
        <dbReference type="ARBA" id="ARBA00023125"/>
    </source>
</evidence>
<comment type="catalytic activity">
    <reaction evidence="1 10">
        <text>Endonucleolytic cleavage of DNA to give random double-stranded fragments with terminal 5'-phosphates, ATP is simultaneously hydrolyzed.</text>
        <dbReference type="EC" id="3.1.21.3"/>
    </reaction>
</comment>
<dbReference type="PROSITE" id="PS51192">
    <property type="entry name" value="HELICASE_ATP_BIND_1"/>
    <property type="match status" value="1"/>
</dbReference>
<evidence type="ECO:0000256" key="2">
    <source>
        <dbReference type="ARBA" id="ARBA00008598"/>
    </source>
</evidence>
<dbReference type="Gene3D" id="3.40.50.300">
    <property type="entry name" value="P-loop containing nucleotide triphosphate hydrolases"/>
    <property type="match status" value="2"/>
</dbReference>
<dbReference type="Proteomes" id="UP000589984">
    <property type="component" value="Unassembled WGS sequence"/>
</dbReference>
<evidence type="ECO:0000256" key="8">
    <source>
        <dbReference type="ARBA" id="ARBA00022840"/>
    </source>
</evidence>
<dbReference type="EC" id="3.1.21.3" evidence="10"/>
<dbReference type="PANTHER" id="PTHR30195">
    <property type="entry name" value="TYPE I SITE-SPECIFIC DEOXYRIBONUCLEASE PROTEIN SUBUNIT M AND R"/>
    <property type="match status" value="1"/>
</dbReference>
<keyword evidence="4 10" id="KW-0547">Nucleotide-binding</keyword>
<gene>
    <name evidence="12" type="ORF">HUO07_04715</name>
</gene>
<dbReference type="InterPro" id="IPR051268">
    <property type="entry name" value="Type-I_R_enzyme_R_subunit"/>
</dbReference>
<evidence type="ECO:0000256" key="6">
    <source>
        <dbReference type="ARBA" id="ARBA00022759"/>
    </source>
</evidence>
<evidence type="ECO:0000259" key="11">
    <source>
        <dbReference type="PROSITE" id="PS51192"/>
    </source>
</evidence>
<dbReference type="CDD" id="cd22332">
    <property type="entry name" value="HsdR_N"/>
    <property type="match status" value="1"/>
</dbReference>
<evidence type="ECO:0000256" key="3">
    <source>
        <dbReference type="ARBA" id="ARBA00022722"/>
    </source>
</evidence>
<evidence type="ECO:0000256" key="1">
    <source>
        <dbReference type="ARBA" id="ARBA00000851"/>
    </source>
</evidence>
<keyword evidence="8 10" id="KW-0067">ATP-binding</keyword>
<comment type="caution">
    <text evidence="12">The sequence shown here is derived from an EMBL/GenBank/DDBJ whole genome shotgun (WGS) entry which is preliminary data.</text>
</comment>
<dbReference type="InterPro" id="IPR027417">
    <property type="entry name" value="P-loop_NTPase"/>
</dbReference>
<sequence>MSEYTEVEQPFLQQLLALGWDVIDQGQEIPSDPARSHRVNFRQWLLPEVFNRAVAALNVGIEKGTWLTDKQLVDLHEQLLRQPNRTLLEANEDVHKLLLKAQVDANEETGEQDPVVRLFDFDSPENNHFLAINQFRIDTPGCVKQFIIPDVVLFVNGLPLAVVECKKGGPTCANPMAEAYSQLQRYMNRREDTARQGLKEGEPRLFHSNLLLIRSSGVEADYGTITSGEEHFYPWKVGDLKKNRFSEDAAAESMNQQQQLISGMLNKANLLRILRTSSVFMDTDEGPRIKVVCRYQQFRAANKIIERLRNGQTVEDRSGVVWHTQGSGKSLTMVFVARMIRASTDLYDYKLVLINDRTDLEEQLAETATLIGGRVNVIENRQALRSDLATDQSDVNMVMAHKFQVADQSLPLSVAEALGTYQAIPSKSTFGVVNLSSRILLMIDEAHRTQSSELGENIFEAFPNAARIAFTGTPLITERHGEKRTVKRFGDYIDKYRLMDAVEDGTTLQILYEGRTSDAALNEKHAFETKFENLFKDRSEEELLAIKKKYGATGDILEAEQRIEAIAKDMVAHYLAHIFPNGFKAQVVCHSKLAAVRYQKAIQRALAEAVAKLRAEPVPDEERIRRIQFIKAAVVISSDGTNEAAYITESRKQARAWNAVENFCRPFAFDDPDKPYSGIAFLIVCDMLLTGFDAPIEQVMYLDKKIREHTLLQAIARTNRVKKGKQRGYVVDYVGLTHRLTEALTLYAATDEQQELASSLKNITSEMPVLQERYQRLLQMFATHHVVGVQAFVEGKLPDVEDDASVVHAAVTLLKDEKLRADFDVYLKKFLSSLDIILPHRAGQAYRVPAKRLGYIQSVAKERYKDDSLSLGDAGQKVRDLINEHLISLGINPKVPPVELLSEDFLDQLNAHSGDNTEAKASEMEHAIRKHCTVHHDEDPAFYKSLAEKVEQLIDRHQGEWDKLAEELVKLRKVASQGRQAGDAGMSKEATTFYEHVALEAFDGGKIPASAQPKIKALMEAIVETLQQSIGSIDFWHNADKQKRTRSEIKTALTLTGIDELKTSRERLAVEIMKLAKNRHEALLSGAKSEGNQR</sequence>
<evidence type="ECO:0000256" key="7">
    <source>
        <dbReference type="ARBA" id="ARBA00022801"/>
    </source>
</evidence>
<dbReference type="InterPro" id="IPR055180">
    <property type="entry name" value="HsdR_RecA-like_helicase_dom_2"/>
</dbReference>
<protein>
    <recommendedName>
        <fullName evidence="10">Type I restriction enzyme endonuclease subunit</fullName>
        <shortName evidence="10">R protein</shortName>
        <ecNumber evidence="10">3.1.21.3</ecNumber>
    </recommendedName>
</protein>
<dbReference type="Pfam" id="PF18766">
    <property type="entry name" value="SWI2_SNF2"/>
    <property type="match status" value="1"/>
</dbReference>
<keyword evidence="3" id="KW-0540">Nuclease</keyword>
<feature type="domain" description="Helicase ATP-binding" evidence="11">
    <location>
        <begin position="310"/>
        <end position="492"/>
    </location>
</feature>
<accession>A0A7Y6RAL2</accession>
<dbReference type="RefSeq" id="WP_176302590.1">
    <property type="nucleotide sequence ID" value="NZ_JABWCV010000004.1"/>
</dbReference>
<evidence type="ECO:0000256" key="4">
    <source>
        <dbReference type="ARBA" id="ARBA00022741"/>
    </source>
</evidence>
<proteinExistence type="inferred from homology"/>
<reference evidence="12 13" key="1">
    <citation type="submission" date="2020-06" db="EMBL/GenBank/DDBJ databases">
        <title>Halomonas sp. QX-1 draft genome sequence.</title>
        <authorList>
            <person name="Qiu X."/>
        </authorList>
    </citation>
    <scope>NUCLEOTIDE SEQUENCE [LARGE SCALE GENOMIC DNA]</scope>
    <source>
        <strain evidence="12 13">QX-1</strain>
    </source>
</reference>
<keyword evidence="6 12" id="KW-0255">Endonuclease</keyword>
<evidence type="ECO:0000313" key="13">
    <source>
        <dbReference type="Proteomes" id="UP000589984"/>
    </source>
</evidence>
<keyword evidence="5 10" id="KW-0680">Restriction system</keyword>
<dbReference type="AlphaFoldDB" id="A0A7Y6RAL2"/>
<dbReference type="GO" id="GO:0005524">
    <property type="term" value="F:ATP binding"/>
    <property type="evidence" value="ECO:0007669"/>
    <property type="project" value="UniProtKB-KW"/>
</dbReference>
<evidence type="ECO:0000313" key="12">
    <source>
        <dbReference type="EMBL" id="NVF13475.1"/>
    </source>
</evidence>
<dbReference type="Pfam" id="PF22679">
    <property type="entry name" value="T1R_D3-like"/>
    <property type="match status" value="1"/>
</dbReference>
<dbReference type="NCBIfam" id="TIGR00348">
    <property type="entry name" value="hsdR"/>
    <property type="match status" value="1"/>
</dbReference>
<dbReference type="CDD" id="cd18800">
    <property type="entry name" value="SF2_C_EcoR124I-like"/>
    <property type="match status" value="1"/>
</dbReference>
<dbReference type="GO" id="GO:0009307">
    <property type="term" value="P:DNA restriction-modification system"/>
    <property type="evidence" value="ECO:0007669"/>
    <property type="project" value="UniProtKB-KW"/>
</dbReference>
<keyword evidence="9 10" id="KW-0238">DNA-binding</keyword>
<evidence type="ECO:0000256" key="5">
    <source>
        <dbReference type="ARBA" id="ARBA00022747"/>
    </source>
</evidence>
<evidence type="ECO:0000256" key="10">
    <source>
        <dbReference type="RuleBase" id="RU364115"/>
    </source>
</evidence>
<keyword evidence="7 10" id="KW-0378">Hydrolase</keyword>
<dbReference type="EMBL" id="JABWCV010000004">
    <property type="protein sequence ID" value="NVF13475.1"/>
    <property type="molecule type" value="Genomic_DNA"/>
</dbReference>
<organism evidence="12 13">
    <name type="scientific">Vreelandella maris</name>
    <dbReference type="NCBI Taxonomy" id="2729617"/>
    <lineage>
        <taxon>Bacteria</taxon>
        <taxon>Pseudomonadati</taxon>
        <taxon>Pseudomonadota</taxon>
        <taxon>Gammaproteobacteria</taxon>
        <taxon>Oceanospirillales</taxon>
        <taxon>Halomonadaceae</taxon>
        <taxon>Vreelandella</taxon>
    </lineage>
</organism>
<dbReference type="SUPFAM" id="SSF52540">
    <property type="entry name" value="P-loop containing nucleoside triphosphate hydrolases"/>
    <property type="match status" value="2"/>
</dbReference>
<dbReference type="InterPro" id="IPR004473">
    <property type="entry name" value="Restrct_endonuc_typeI_HsdR"/>
</dbReference>
<dbReference type="InterPro" id="IPR040980">
    <property type="entry name" value="SWI2_SNF2"/>
</dbReference>
<name>A0A7Y6RAL2_9GAMM</name>
<dbReference type="Pfam" id="PF04313">
    <property type="entry name" value="HSDR_N"/>
    <property type="match status" value="1"/>
</dbReference>
<dbReference type="SMART" id="SM00487">
    <property type="entry name" value="DEXDc"/>
    <property type="match status" value="1"/>
</dbReference>
<dbReference type="InterPro" id="IPR007409">
    <property type="entry name" value="Restrct_endonuc_type1_HsdR_N"/>
</dbReference>
<keyword evidence="13" id="KW-1185">Reference proteome</keyword>